<evidence type="ECO:0000313" key="3">
    <source>
        <dbReference type="Proteomes" id="UP000298416"/>
    </source>
</evidence>
<dbReference type="AlphaFoldDB" id="A0A8X8YPC3"/>
<proteinExistence type="inferred from homology"/>
<evidence type="ECO:0008006" key="4">
    <source>
        <dbReference type="Google" id="ProtNLM"/>
    </source>
</evidence>
<keyword evidence="3" id="KW-1185">Reference proteome</keyword>
<reference evidence="2" key="1">
    <citation type="submission" date="2018-01" db="EMBL/GenBank/DDBJ databases">
        <authorList>
            <person name="Mao J.F."/>
        </authorList>
    </citation>
    <scope>NUCLEOTIDE SEQUENCE</scope>
    <source>
        <strain evidence="2">Huo1</strain>
        <tissue evidence="2">Leaf</tissue>
    </source>
</reference>
<reference evidence="2" key="2">
    <citation type="submission" date="2020-08" db="EMBL/GenBank/DDBJ databases">
        <title>Plant Genome Project.</title>
        <authorList>
            <person name="Zhang R.-G."/>
        </authorList>
    </citation>
    <scope>NUCLEOTIDE SEQUENCE</scope>
    <source>
        <strain evidence="2">Huo1</strain>
        <tissue evidence="2">Leaf</tissue>
    </source>
</reference>
<dbReference type="Proteomes" id="UP000298416">
    <property type="component" value="Unassembled WGS sequence"/>
</dbReference>
<comment type="similarity">
    <text evidence="1">Belongs to the ARG7 family.</text>
</comment>
<name>A0A8X8YPC3_SALSN</name>
<gene>
    <name evidence="2" type="ORF">SASPL_100059</name>
</gene>
<comment type="caution">
    <text evidence="2">The sequence shown here is derived from an EMBL/GenBank/DDBJ whole genome shotgun (WGS) entry which is preliminary data.</text>
</comment>
<dbReference type="InterPro" id="IPR003676">
    <property type="entry name" value="SAUR_fam"/>
</dbReference>
<accession>A0A8X8YPC3</accession>
<dbReference type="PANTHER" id="PTHR31374">
    <property type="entry name" value="AUXIN-INDUCED PROTEIN-LIKE-RELATED"/>
    <property type="match status" value="1"/>
</dbReference>
<organism evidence="2">
    <name type="scientific">Salvia splendens</name>
    <name type="common">Scarlet sage</name>
    <dbReference type="NCBI Taxonomy" id="180675"/>
    <lineage>
        <taxon>Eukaryota</taxon>
        <taxon>Viridiplantae</taxon>
        <taxon>Streptophyta</taxon>
        <taxon>Embryophyta</taxon>
        <taxon>Tracheophyta</taxon>
        <taxon>Spermatophyta</taxon>
        <taxon>Magnoliopsida</taxon>
        <taxon>eudicotyledons</taxon>
        <taxon>Gunneridae</taxon>
        <taxon>Pentapetalae</taxon>
        <taxon>asterids</taxon>
        <taxon>lamiids</taxon>
        <taxon>Lamiales</taxon>
        <taxon>Lamiaceae</taxon>
        <taxon>Nepetoideae</taxon>
        <taxon>Mentheae</taxon>
        <taxon>Salviinae</taxon>
        <taxon>Salvia</taxon>
        <taxon>Salvia subgen. Calosphace</taxon>
        <taxon>core Calosphace</taxon>
    </lineage>
</organism>
<protein>
    <recommendedName>
        <fullName evidence="4">SAUR family protein</fullName>
    </recommendedName>
</protein>
<dbReference type="GO" id="GO:0009733">
    <property type="term" value="P:response to auxin"/>
    <property type="evidence" value="ECO:0007669"/>
    <property type="project" value="InterPro"/>
</dbReference>
<dbReference type="Pfam" id="PF02519">
    <property type="entry name" value="Auxin_inducible"/>
    <property type="match status" value="1"/>
</dbReference>
<evidence type="ECO:0000313" key="2">
    <source>
        <dbReference type="EMBL" id="KAG6435189.1"/>
    </source>
</evidence>
<evidence type="ECO:0000256" key="1">
    <source>
        <dbReference type="ARBA" id="ARBA00006974"/>
    </source>
</evidence>
<sequence length="130" mass="14537">MPKARASVKKKNGGFLKLKIVVKMLQKSLIPRKKWVPEDVKEGHFAVMAVEDDDLKRFVLPLSFLTRPSFLRLLEQAAEEYGFDHHGALTLPCSPTELEGILAEQWAPEGGSEIASWGFRFTSVISRGAL</sequence>
<dbReference type="EMBL" id="PNBA02000001">
    <property type="protein sequence ID" value="KAG6435189.1"/>
    <property type="molecule type" value="Genomic_DNA"/>
</dbReference>
<dbReference type="PANTHER" id="PTHR31374:SF16">
    <property type="entry name" value="AUXIN-RESPONSIVE FAMILY PROTEIN"/>
    <property type="match status" value="1"/>
</dbReference>